<dbReference type="Proteomes" id="UP000002171">
    <property type="component" value="Unassembled WGS sequence"/>
</dbReference>
<keyword evidence="1" id="KW-0732">Signal</keyword>
<dbReference type="OrthoDB" id="6116583at2"/>
<keyword evidence="4" id="KW-1185">Reference proteome</keyword>
<evidence type="ECO:0000259" key="2">
    <source>
        <dbReference type="Pfam" id="PF08239"/>
    </source>
</evidence>
<evidence type="ECO:0000256" key="1">
    <source>
        <dbReference type="SAM" id="SignalP"/>
    </source>
</evidence>
<dbReference type="Pfam" id="PF08239">
    <property type="entry name" value="SH3_3"/>
    <property type="match status" value="1"/>
</dbReference>
<reference evidence="3 4" key="1">
    <citation type="submission" date="2006-02" db="EMBL/GenBank/DDBJ databases">
        <authorList>
            <person name="Pinhassi J."/>
            <person name="Pedros-Alio C."/>
            <person name="Ferriera S."/>
            <person name="Johnson J."/>
            <person name="Kravitz S."/>
            <person name="Halpern A."/>
            <person name="Remington K."/>
            <person name="Beeson K."/>
            <person name="Tran B."/>
            <person name="Rogers Y.-H."/>
            <person name="Friedman R."/>
            <person name="Venter J.C."/>
        </authorList>
    </citation>
    <scope>NUCLEOTIDE SEQUENCE [LARGE SCALE GENOMIC DNA]</scope>
    <source>
        <strain evidence="3 4">MED92</strain>
    </source>
</reference>
<dbReference type="AlphaFoldDB" id="A0A7U8C4G6"/>
<evidence type="ECO:0000313" key="3">
    <source>
        <dbReference type="EMBL" id="EAR59945.1"/>
    </source>
</evidence>
<organism evidence="3 4">
    <name type="scientific">Neptuniibacter caesariensis</name>
    <dbReference type="NCBI Taxonomy" id="207954"/>
    <lineage>
        <taxon>Bacteria</taxon>
        <taxon>Pseudomonadati</taxon>
        <taxon>Pseudomonadota</taxon>
        <taxon>Gammaproteobacteria</taxon>
        <taxon>Oceanospirillales</taxon>
        <taxon>Oceanospirillaceae</taxon>
        <taxon>Neptuniibacter</taxon>
    </lineage>
</organism>
<gene>
    <name evidence="3" type="ORF">MED92_16080</name>
</gene>
<dbReference type="RefSeq" id="WP_007020881.1">
    <property type="nucleotide sequence ID" value="NZ_CH724125.1"/>
</dbReference>
<accession>A0A7U8C4G6</accession>
<feature type="domain" description="SH3b" evidence="2">
    <location>
        <begin position="27"/>
        <end position="85"/>
    </location>
</feature>
<comment type="caution">
    <text evidence="3">The sequence shown here is derived from an EMBL/GenBank/DDBJ whole genome shotgun (WGS) entry which is preliminary data.</text>
</comment>
<dbReference type="InterPro" id="IPR003646">
    <property type="entry name" value="SH3-like_bac-type"/>
</dbReference>
<feature type="signal peptide" evidence="1">
    <location>
        <begin position="1"/>
        <end position="18"/>
    </location>
</feature>
<feature type="chain" id="PRO_5030851862" description="SH3b domain-containing protein" evidence="1">
    <location>
        <begin position="19"/>
        <end position="207"/>
    </location>
</feature>
<proteinExistence type="predicted"/>
<protein>
    <recommendedName>
        <fullName evidence="2">SH3b domain-containing protein</fullName>
    </recommendedName>
</protein>
<dbReference type="EMBL" id="AAOW01000028">
    <property type="protein sequence ID" value="EAR59945.1"/>
    <property type="molecule type" value="Genomic_DNA"/>
</dbReference>
<name>A0A7U8C4G6_NEPCE</name>
<evidence type="ECO:0000313" key="4">
    <source>
        <dbReference type="Proteomes" id="UP000002171"/>
    </source>
</evidence>
<sequence>MYKYLFALFCLFPISASAVEYLVVTADSVRVREKPGLHGRSMLMLNKGHLVIKVEDKGEWTRIYFKGREDQANQTEGWMHSSFLKEEKAVVKQNTPEELLLTDNIADLACEKVEGTELVQGCDLHLQYGLKQDAGLKRIKVNCSAELVAKTRNGEMIPVPVNQTLEHQVVKSSGDYSMHILMKADASYELDEVSLEGHRCQLVGYSK</sequence>
<dbReference type="Gene3D" id="2.30.30.40">
    <property type="entry name" value="SH3 Domains"/>
    <property type="match status" value="1"/>
</dbReference>